<dbReference type="Proteomes" id="UP000236291">
    <property type="component" value="Unassembled WGS sequence"/>
</dbReference>
<accession>A0A2K3JMS2</accession>
<name>A0A2K3JMS2_TRIPR</name>
<dbReference type="PANTHER" id="PTHR34427:SF5">
    <property type="entry name" value="DUF4283 DOMAIN-CONTAINING PROTEIN"/>
    <property type="match status" value="1"/>
</dbReference>
<dbReference type="PANTHER" id="PTHR34427">
    <property type="entry name" value="DUF4283 DOMAIN PROTEIN"/>
    <property type="match status" value="1"/>
</dbReference>
<reference evidence="1 2" key="1">
    <citation type="journal article" date="2014" name="Am. J. Bot.">
        <title>Genome assembly and annotation for red clover (Trifolium pratense; Fabaceae).</title>
        <authorList>
            <person name="Istvanek J."/>
            <person name="Jaros M."/>
            <person name="Krenek A."/>
            <person name="Repkova J."/>
        </authorList>
    </citation>
    <scope>NUCLEOTIDE SEQUENCE [LARGE SCALE GENOMIC DNA]</scope>
    <source>
        <strain evidence="2">cv. Tatra</strain>
        <tissue evidence="1">Young leaves</tissue>
    </source>
</reference>
<proteinExistence type="predicted"/>
<gene>
    <name evidence="1" type="ORF">L195_g048970</name>
</gene>
<evidence type="ECO:0000313" key="2">
    <source>
        <dbReference type="Proteomes" id="UP000236291"/>
    </source>
</evidence>
<sequence length="207" mass="24172">MSYNIQDEFHRQGYFGVKITPLGENLVLLEDQEEGEIKALMEDTWCWLEQWFKEIRLWSLGEVDNDSLVWLRVYGIPVHSWNDNFFTLITKLFGTFLNVDDTTSKKLMMDVAKILIRTPSLKSVDHFLTGKVNEELFQVRIIEDSYGQMRIVIPSKGTKERRDAISSCSKDEDDVFRAMEEEVVEEERDGTEGRRYLSALTNFVNVN</sequence>
<protein>
    <submittedName>
        <fullName evidence="1">Uncharacterized protein</fullName>
    </submittedName>
</protein>
<dbReference type="EMBL" id="ASHM01071212">
    <property type="protein sequence ID" value="PNX55343.1"/>
    <property type="molecule type" value="Genomic_DNA"/>
</dbReference>
<organism evidence="1 2">
    <name type="scientific">Trifolium pratense</name>
    <name type="common">Red clover</name>
    <dbReference type="NCBI Taxonomy" id="57577"/>
    <lineage>
        <taxon>Eukaryota</taxon>
        <taxon>Viridiplantae</taxon>
        <taxon>Streptophyta</taxon>
        <taxon>Embryophyta</taxon>
        <taxon>Tracheophyta</taxon>
        <taxon>Spermatophyta</taxon>
        <taxon>Magnoliopsida</taxon>
        <taxon>eudicotyledons</taxon>
        <taxon>Gunneridae</taxon>
        <taxon>Pentapetalae</taxon>
        <taxon>rosids</taxon>
        <taxon>fabids</taxon>
        <taxon>Fabales</taxon>
        <taxon>Fabaceae</taxon>
        <taxon>Papilionoideae</taxon>
        <taxon>50 kb inversion clade</taxon>
        <taxon>NPAAA clade</taxon>
        <taxon>Hologalegina</taxon>
        <taxon>IRL clade</taxon>
        <taxon>Trifolieae</taxon>
        <taxon>Trifolium</taxon>
    </lineage>
</organism>
<dbReference type="AlphaFoldDB" id="A0A2K3JMS2"/>
<reference evidence="1 2" key="2">
    <citation type="journal article" date="2017" name="Front. Plant Sci.">
        <title>Gene Classification and Mining of Molecular Markers Useful in Red Clover (Trifolium pratense) Breeding.</title>
        <authorList>
            <person name="Istvanek J."/>
            <person name="Dluhosova J."/>
            <person name="Dluhos P."/>
            <person name="Patkova L."/>
            <person name="Nedelnik J."/>
            <person name="Repkova J."/>
        </authorList>
    </citation>
    <scope>NUCLEOTIDE SEQUENCE [LARGE SCALE GENOMIC DNA]</scope>
    <source>
        <strain evidence="2">cv. Tatra</strain>
        <tissue evidence="1">Young leaves</tissue>
    </source>
</reference>
<comment type="caution">
    <text evidence="1">The sequence shown here is derived from an EMBL/GenBank/DDBJ whole genome shotgun (WGS) entry which is preliminary data.</text>
</comment>
<evidence type="ECO:0000313" key="1">
    <source>
        <dbReference type="EMBL" id="PNX55343.1"/>
    </source>
</evidence>